<gene>
    <name evidence="2" type="primary">nicB</name>
    <name evidence="2" type="ORF">Llan_2319</name>
</gene>
<organism evidence="2 3">
    <name type="scientific">Legionella lansingensis</name>
    <dbReference type="NCBI Taxonomy" id="45067"/>
    <lineage>
        <taxon>Bacteria</taxon>
        <taxon>Pseudomonadati</taxon>
        <taxon>Pseudomonadota</taxon>
        <taxon>Gammaproteobacteria</taxon>
        <taxon>Legionellales</taxon>
        <taxon>Legionellaceae</taxon>
        <taxon>Legionella</taxon>
    </lineage>
</organism>
<dbReference type="CDD" id="cd18722">
    <property type="entry name" value="PIN_NicB-like"/>
    <property type="match status" value="1"/>
</dbReference>
<dbReference type="EMBL" id="LNYI01000057">
    <property type="protein sequence ID" value="KTD18716.1"/>
    <property type="molecule type" value="Genomic_DNA"/>
</dbReference>
<dbReference type="Proteomes" id="UP000054869">
    <property type="component" value="Unassembled WGS sequence"/>
</dbReference>
<dbReference type="PATRIC" id="fig|45067.4.peg.2437"/>
<feature type="domain" description="NYN" evidence="1">
    <location>
        <begin position="7"/>
        <end position="155"/>
    </location>
</feature>
<dbReference type="GO" id="GO:0004497">
    <property type="term" value="F:monooxygenase activity"/>
    <property type="evidence" value="ECO:0007669"/>
    <property type="project" value="UniProtKB-KW"/>
</dbReference>
<keyword evidence="2" id="KW-0503">Monooxygenase</keyword>
<dbReference type="EC" id="1.14.13.163" evidence="2"/>
<protein>
    <submittedName>
        <fullName evidence="2">6-hydroxy-3-succinoylpyridine 3-monooxygenase HspA</fullName>
        <ecNumber evidence="2">1.14.13.163</ecNumber>
    </submittedName>
</protein>
<evidence type="ECO:0000313" key="2">
    <source>
        <dbReference type="EMBL" id="KTD18716.1"/>
    </source>
</evidence>
<dbReference type="eggNOG" id="COG1432">
    <property type="taxonomic scope" value="Bacteria"/>
</dbReference>
<accession>A0A0W0VEZ7</accession>
<dbReference type="RefSeq" id="WP_028372436.1">
    <property type="nucleotide sequence ID" value="NZ_CAAAJD010000004.1"/>
</dbReference>
<evidence type="ECO:0000313" key="3">
    <source>
        <dbReference type="Proteomes" id="UP000054869"/>
    </source>
</evidence>
<proteinExistence type="predicted"/>
<dbReference type="InterPro" id="IPR021139">
    <property type="entry name" value="NYN"/>
</dbReference>
<dbReference type="GO" id="GO:0004540">
    <property type="term" value="F:RNA nuclease activity"/>
    <property type="evidence" value="ECO:0007669"/>
    <property type="project" value="InterPro"/>
</dbReference>
<keyword evidence="3" id="KW-1185">Reference proteome</keyword>
<dbReference type="OrthoDB" id="9809421at2"/>
<dbReference type="STRING" id="45067.Llan_2319"/>
<keyword evidence="2" id="KW-0560">Oxidoreductase</keyword>
<dbReference type="Gene3D" id="3.40.50.1010">
    <property type="entry name" value="5'-nuclease"/>
    <property type="match status" value="1"/>
</dbReference>
<evidence type="ECO:0000259" key="1">
    <source>
        <dbReference type="Pfam" id="PF01936"/>
    </source>
</evidence>
<dbReference type="AlphaFoldDB" id="A0A0W0VEZ7"/>
<name>A0A0W0VEZ7_9GAMM</name>
<dbReference type="Pfam" id="PF01936">
    <property type="entry name" value="NYN"/>
    <property type="match status" value="1"/>
</dbReference>
<sequence length="216" mass="25329">MNNKKKVVAYVDGFNLYHGIKNLNKPYLKWLNLRSLAEKFIDQKTEQIEKVYYFSAIATHLDKETVQRHRTYIEALETISIDFVGGNFKKKLWDYKNKQINLKWLKHEEKETDVNLSIYMVRDAIKRSFDKIILITNDTDMVPAVKMARYENNEIQFKLLTPPTLETHDSLLEAINPGHATKLTEGHIKTSLLPEMIKKKNGKIVYIPPSYKRTKT</sequence>
<reference evidence="2 3" key="1">
    <citation type="submission" date="2015-11" db="EMBL/GenBank/DDBJ databases">
        <title>Genomic analysis of 38 Legionella species identifies large and diverse effector repertoires.</title>
        <authorList>
            <person name="Burstein D."/>
            <person name="Amaro F."/>
            <person name="Zusman T."/>
            <person name="Lifshitz Z."/>
            <person name="Cohen O."/>
            <person name="Gilbert J.A."/>
            <person name="Pupko T."/>
            <person name="Shuman H.A."/>
            <person name="Segal G."/>
        </authorList>
    </citation>
    <scope>NUCLEOTIDE SEQUENCE [LARGE SCALE GENOMIC DNA]</scope>
    <source>
        <strain evidence="2 3">ATCC 49751</strain>
    </source>
</reference>
<comment type="caution">
    <text evidence="2">The sequence shown here is derived from an EMBL/GenBank/DDBJ whole genome shotgun (WGS) entry which is preliminary data.</text>
</comment>